<dbReference type="SMART" id="SM00490">
    <property type="entry name" value="HELICc"/>
    <property type="match status" value="1"/>
</dbReference>
<name>A0ABR9PG69_9BACT</name>
<evidence type="ECO:0000256" key="1">
    <source>
        <dbReference type="ARBA" id="ARBA00022741"/>
    </source>
</evidence>
<dbReference type="InterPro" id="IPR001650">
    <property type="entry name" value="Helicase_C-like"/>
</dbReference>
<dbReference type="GO" id="GO:0004386">
    <property type="term" value="F:helicase activity"/>
    <property type="evidence" value="ECO:0007669"/>
    <property type="project" value="UniProtKB-KW"/>
</dbReference>
<dbReference type="PROSITE" id="PS51192">
    <property type="entry name" value="HELICASE_ATP_BIND_1"/>
    <property type="match status" value="1"/>
</dbReference>
<evidence type="ECO:0000256" key="2">
    <source>
        <dbReference type="ARBA" id="ARBA00022840"/>
    </source>
</evidence>
<dbReference type="PROSITE" id="PS51194">
    <property type="entry name" value="HELICASE_CTER"/>
    <property type="match status" value="1"/>
</dbReference>
<dbReference type="InterPro" id="IPR052511">
    <property type="entry name" value="ATP-dep_Helicase"/>
</dbReference>
<dbReference type="Gene3D" id="3.40.50.300">
    <property type="entry name" value="P-loop containing nucleotide triphosphate hydrolases"/>
    <property type="match status" value="2"/>
</dbReference>
<dbReference type="SMART" id="SM00487">
    <property type="entry name" value="DEXDc"/>
    <property type="match status" value="1"/>
</dbReference>
<comment type="caution">
    <text evidence="5">The sequence shown here is derived from an EMBL/GenBank/DDBJ whole genome shotgun (WGS) entry which is preliminary data.</text>
</comment>
<reference evidence="5 6" key="1">
    <citation type="submission" date="2020-02" db="EMBL/GenBank/DDBJ databases">
        <authorList>
            <person name="Babadi Z.K."/>
            <person name="Risdian C."/>
            <person name="Ebrahimipour G.H."/>
            <person name="Wink J."/>
        </authorList>
    </citation>
    <scope>NUCLEOTIDE SEQUENCE [LARGE SCALE GENOMIC DNA]</scope>
    <source>
        <strain evidence="5 6">ZKHCc1 1396</strain>
    </source>
</reference>
<feature type="domain" description="Helicase ATP-binding" evidence="3">
    <location>
        <begin position="36"/>
        <end position="215"/>
    </location>
</feature>
<evidence type="ECO:0000259" key="3">
    <source>
        <dbReference type="PROSITE" id="PS51192"/>
    </source>
</evidence>
<keyword evidence="2" id="KW-0067">ATP-binding</keyword>
<proteinExistence type="predicted"/>
<dbReference type="SUPFAM" id="SSF52540">
    <property type="entry name" value="P-loop containing nucleoside triphosphate hydrolases"/>
    <property type="match status" value="1"/>
</dbReference>
<dbReference type="PANTHER" id="PTHR47962">
    <property type="entry name" value="ATP-DEPENDENT HELICASE LHR-RELATED-RELATED"/>
    <property type="match status" value="1"/>
</dbReference>
<dbReference type="InterPro" id="IPR011545">
    <property type="entry name" value="DEAD/DEAH_box_helicase_dom"/>
</dbReference>
<keyword evidence="1" id="KW-0547">Nucleotide-binding</keyword>
<feature type="domain" description="Helicase C-terminal" evidence="4">
    <location>
        <begin position="236"/>
        <end position="387"/>
    </location>
</feature>
<dbReference type="RefSeq" id="WP_193346314.1">
    <property type="nucleotide sequence ID" value="NZ_CBCSIP010000085.1"/>
</dbReference>
<dbReference type="InterPro" id="IPR014001">
    <property type="entry name" value="Helicase_ATP-bd"/>
</dbReference>
<gene>
    <name evidence="5" type="ORF">G4177_01760</name>
</gene>
<keyword evidence="5" id="KW-0378">Hydrolase</keyword>
<dbReference type="InterPro" id="IPR027417">
    <property type="entry name" value="P-loop_NTPase"/>
</dbReference>
<evidence type="ECO:0000313" key="5">
    <source>
        <dbReference type="EMBL" id="MBE4746898.1"/>
    </source>
</evidence>
<dbReference type="Proteomes" id="UP001516472">
    <property type="component" value="Unassembled WGS sequence"/>
</dbReference>
<dbReference type="PANTHER" id="PTHR47962:SF5">
    <property type="entry name" value="ATP-DEPENDENT HELICASE LHR-RELATED"/>
    <property type="match status" value="1"/>
</dbReference>
<dbReference type="EMBL" id="JAAIYO010000001">
    <property type="protein sequence ID" value="MBE4746898.1"/>
    <property type="molecule type" value="Genomic_DNA"/>
</dbReference>
<dbReference type="Pfam" id="PF00270">
    <property type="entry name" value="DEAD"/>
    <property type="match status" value="1"/>
</dbReference>
<keyword evidence="6" id="KW-1185">Reference proteome</keyword>
<dbReference type="Pfam" id="PF00271">
    <property type="entry name" value="Helicase_C"/>
    <property type="match status" value="1"/>
</dbReference>
<sequence length="715" mass="77442">MTTRPNAIDRLSPAVRYQIANGLGWSGLRPVQSLSIEAILDGANCVVLAPTAGGKTEAAFLPLLSKMDVEDWRGVSVLYVAPIRALLNNQEARLSQLTGLIGRRAGKWHGDVKEPARKRLIDDPPDLLAITPESLEAMLLSTRTPARRFLAHLRAVVIDEVHAFAGDDRGAHLVALLERISRIAEADVQRIGLSATVGDPETIVSWLSGSSLRPQRIVDPGSARKPPELALDFVGTLDNAALLIDRLYPGTRRLVFVDSRRRVEELGHRLSQKGVDVYLSHSSLALSQRTAAEKAFEEGANCVIVATSALELGIDVGDLDHVIQIDAPSSVSSFLQRMGRTGRRAGATANCTFLATDDDALLRAAAIIDLFRSGYVEPAGPSAWSPHVLAHQAIALAMQEQGSASHSWWNWIEGCAAFRDVSTSEREAIVRHMVDNDILVEADARLALGARGEKLYGARNFLELYAVFSTPRVLRVMHGQTEVGVVDASFLQDKERQSPNFVLAGRPWRIAGIDWKGGTCSVEPGEAGGYPRWFGQPVSLDRSLCQAMRRVLCGSKSDPSWSKRAAAALGAQRESHSFTQDAALPLEEGPDGRCRWWTFGGGAGNRVLAGLLEQEFGARVSPGNTFITFADGAAESIVALRQAIDALASRSPLGWADAARLIDPGQRARISKFQPCLPPEIEHGLIARETMNVDDANTTLAEWKRSSTQDDAGGR</sequence>
<accession>A0ABR9PG69</accession>
<keyword evidence="5" id="KW-0347">Helicase</keyword>
<organism evidence="5 6">
    <name type="scientific">Corallococcus soli</name>
    <dbReference type="NCBI Taxonomy" id="2710757"/>
    <lineage>
        <taxon>Bacteria</taxon>
        <taxon>Pseudomonadati</taxon>
        <taxon>Myxococcota</taxon>
        <taxon>Myxococcia</taxon>
        <taxon>Myxococcales</taxon>
        <taxon>Cystobacterineae</taxon>
        <taxon>Myxococcaceae</taxon>
        <taxon>Corallococcus</taxon>
    </lineage>
</organism>
<protein>
    <submittedName>
        <fullName evidence="5">DEAD/DEAH box helicase</fullName>
    </submittedName>
</protein>
<evidence type="ECO:0000259" key="4">
    <source>
        <dbReference type="PROSITE" id="PS51194"/>
    </source>
</evidence>
<evidence type="ECO:0000313" key="6">
    <source>
        <dbReference type="Proteomes" id="UP001516472"/>
    </source>
</evidence>